<feature type="chain" id="PRO_5024444073" description="Protein osiris 2" evidence="3">
    <location>
        <begin position="22"/>
        <end position="329"/>
    </location>
</feature>
<proteinExistence type="predicted"/>
<dbReference type="Pfam" id="PF07898">
    <property type="entry name" value="DUF1676"/>
    <property type="match status" value="1"/>
</dbReference>
<dbReference type="PANTHER" id="PTHR21879">
    <property type="entry name" value="FI03362P-RELATED-RELATED"/>
    <property type="match status" value="1"/>
</dbReference>
<feature type="transmembrane region" description="Helical" evidence="2">
    <location>
        <begin position="214"/>
        <end position="231"/>
    </location>
</feature>
<evidence type="ECO:0000256" key="1">
    <source>
        <dbReference type="SAM" id="MobiDB-lite"/>
    </source>
</evidence>
<accession>A0A5N4AB07</accession>
<reference evidence="4 5" key="1">
    <citation type="journal article" date="2018" name="Elife">
        <title>Firefly genomes illuminate parallel origins of bioluminescence in beetles.</title>
        <authorList>
            <person name="Fallon T.R."/>
            <person name="Lower S.E."/>
            <person name="Chang C.H."/>
            <person name="Bessho-Uehara M."/>
            <person name="Martin G.J."/>
            <person name="Bewick A.J."/>
            <person name="Behringer M."/>
            <person name="Debat H.J."/>
            <person name="Wong I."/>
            <person name="Day J.C."/>
            <person name="Suvorov A."/>
            <person name="Silva C.J."/>
            <person name="Stanger-Hall K.F."/>
            <person name="Hall D.W."/>
            <person name="Schmitz R.J."/>
            <person name="Nelson D.R."/>
            <person name="Lewis S.M."/>
            <person name="Shigenobu S."/>
            <person name="Bybee S.M."/>
            <person name="Larracuente A.M."/>
            <person name="Oba Y."/>
            <person name="Weng J.K."/>
        </authorList>
    </citation>
    <scope>NUCLEOTIDE SEQUENCE [LARGE SCALE GENOMIC DNA]</scope>
    <source>
        <strain evidence="4">1611_PpyrPB1</strain>
        <tissue evidence="4">Whole body</tissue>
    </source>
</reference>
<feature type="region of interest" description="Disordered" evidence="1">
    <location>
        <begin position="307"/>
        <end position="329"/>
    </location>
</feature>
<keyword evidence="3" id="KW-0732">Signal</keyword>
<sequence>MECAKWLFLLTAVSLVALHSAEEDVSRTGRDLLDWIGLGTGPDVDPYLARANTGCLNGDLAECFKSRALQSLDEFFNQRSYQLTENARILRMPETQLRQLSHERYEYSELPRGDEPEWDQLVKFAARRVEKFLKSTGIEVKMNDEVTENGRYSPRFVDEIADEIDIIEDKKDSYFNRKQLKKLFIPMLIILKLFKLKLLLFLPLILGLASFKKLLGFLAIVIPGVIGFFKLCKPDLHSAFGHSDHYSGPHYSPAGIGYYPHVKESYPTYSRDYSSPHHYGHNGVAFEDYRKSAQELAYSGYSDYRNSKRNLDGDVEVETSSKKSILPDS</sequence>
<protein>
    <recommendedName>
        <fullName evidence="6">Protein osiris 2</fullName>
    </recommendedName>
</protein>
<dbReference type="FunCoup" id="A0A5N4AB07">
    <property type="interactions" value="80"/>
</dbReference>
<keyword evidence="2" id="KW-0472">Membrane</keyword>
<dbReference type="InterPro" id="IPR012464">
    <property type="entry name" value="DUF1676"/>
</dbReference>
<evidence type="ECO:0000256" key="2">
    <source>
        <dbReference type="SAM" id="Phobius"/>
    </source>
</evidence>
<dbReference type="EMBL" id="VVIM01000008">
    <property type="protein sequence ID" value="KAB0794502.1"/>
    <property type="molecule type" value="Genomic_DNA"/>
</dbReference>
<dbReference type="Proteomes" id="UP000327044">
    <property type="component" value="Unassembled WGS sequence"/>
</dbReference>
<dbReference type="OrthoDB" id="8196390at2759"/>
<dbReference type="InParanoid" id="A0A5N4AB07"/>
<evidence type="ECO:0008006" key="6">
    <source>
        <dbReference type="Google" id="ProtNLM"/>
    </source>
</evidence>
<evidence type="ECO:0000256" key="3">
    <source>
        <dbReference type="SAM" id="SignalP"/>
    </source>
</evidence>
<keyword evidence="5" id="KW-1185">Reference proteome</keyword>
<comment type="caution">
    <text evidence="4">The sequence shown here is derived from an EMBL/GenBank/DDBJ whole genome shotgun (WGS) entry which is preliminary data.</text>
</comment>
<dbReference type="AlphaFoldDB" id="A0A5N4AB07"/>
<gene>
    <name evidence="4" type="ORF">PPYR_11341</name>
</gene>
<keyword evidence="2" id="KW-0812">Transmembrane</keyword>
<evidence type="ECO:0000313" key="4">
    <source>
        <dbReference type="EMBL" id="KAB0794502.1"/>
    </source>
</evidence>
<feature type="signal peptide" evidence="3">
    <location>
        <begin position="1"/>
        <end position="21"/>
    </location>
</feature>
<dbReference type="GO" id="GO:0016020">
    <property type="term" value="C:membrane"/>
    <property type="evidence" value="ECO:0007669"/>
    <property type="project" value="TreeGrafter"/>
</dbReference>
<organism evidence="4 5">
    <name type="scientific">Photinus pyralis</name>
    <name type="common">Common eastern firefly</name>
    <name type="synonym">Lampyris pyralis</name>
    <dbReference type="NCBI Taxonomy" id="7054"/>
    <lineage>
        <taxon>Eukaryota</taxon>
        <taxon>Metazoa</taxon>
        <taxon>Ecdysozoa</taxon>
        <taxon>Arthropoda</taxon>
        <taxon>Hexapoda</taxon>
        <taxon>Insecta</taxon>
        <taxon>Pterygota</taxon>
        <taxon>Neoptera</taxon>
        <taxon>Endopterygota</taxon>
        <taxon>Coleoptera</taxon>
        <taxon>Polyphaga</taxon>
        <taxon>Elateriformia</taxon>
        <taxon>Elateroidea</taxon>
        <taxon>Lampyridae</taxon>
        <taxon>Lampyrinae</taxon>
        <taxon>Photinus</taxon>
    </lineage>
</organism>
<evidence type="ECO:0000313" key="5">
    <source>
        <dbReference type="Proteomes" id="UP000327044"/>
    </source>
</evidence>
<dbReference type="PANTHER" id="PTHR21879:SF10">
    <property type="entry name" value="LP14110P"/>
    <property type="match status" value="1"/>
</dbReference>
<feature type="transmembrane region" description="Helical" evidence="2">
    <location>
        <begin position="183"/>
        <end position="202"/>
    </location>
</feature>
<keyword evidence="2" id="KW-1133">Transmembrane helix</keyword>
<name>A0A5N4AB07_PHOPY</name>